<sequence length="103" mass="11935">MRVDDVAHRVEIDEDLDPPMDVDDERDEPMDVDVEDTTMDVDVEDTTMDVDEEPETAMVVDEDMPMEAAGHPEKTASSRQREGERMWSPVFVYRKHVAERIRV</sequence>
<feature type="compositionally biased region" description="Basic and acidic residues" evidence="1">
    <location>
        <begin position="70"/>
        <end position="84"/>
    </location>
</feature>
<dbReference type="AlphaFoldDB" id="S8F3A4"/>
<feature type="region of interest" description="Disordered" evidence="1">
    <location>
        <begin position="1"/>
        <end position="84"/>
    </location>
</feature>
<feature type="compositionally biased region" description="Acidic residues" evidence="1">
    <location>
        <begin position="12"/>
        <end position="65"/>
    </location>
</feature>
<organism evidence="2 3">
    <name type="scientific">Fomitopsis schrenkii</name>
    <name type="common">Brown rot fungus</name>
    <dbReference type="NCBI Taxonomy" id="2126942"/>
    <lineage>
        <taxon>Eukaryota</taxon>
        <taxon>Fungi</taxon>
        <taxon>Dikarya</taxon>
        <taxon>Basidiomycota</taxon>
        <taxon>Agaricomycotina</taxon>
        <taxon>Agaricomycetes</taxon>
        <taxon>Polyporales</taxon>
        <taxon>Fomitopsis</taxon>
    </lineage>
</organism>
<evidence type="ECO:0000256" key="1">
    <source>
        <dbReference type="SAM" id="MobiDB-lite"/>
    </source>
</evidence>
<proteinExistence type="predicted"/>
<name>S8F3A4_FOMSC</name>
<dbReference type="HOGENOM" id="CLU_2263799_0_0_1"/>
<gene>
    <name evidence="2" type="ORF">FOMPIDRAFT_94660</name>
</gene>
<feature type="compositionally biased region" description="Basic and acidic residues" evidence="1">
    <location>
        <begin position="1"/>
        <end position="11"/>
    </location>
</feature>
<protein>
    <submittedName>
        <fullName evidence="2">Uncharacterized protein</fullName>
    </submittedName>
</protein>
<dbReference type="InParanoid" id="S8F3A4"/>
<evidence type="ECO:0000313" key="2">
    <source>
        <dbReference type="EMBL" id="EPS96225.1"/>
    </source>
</evidence>
<reference evidence="2 3" key="1">
    <citation type="journal article" date="2012" name="Science">
        <title>The Paleozoic origin of enzymatic lignin decomposition reconstructed from 31 fungal genomes.</title>
        <authorList>
            <person name="Floudas D."/>
            <person name="Binder M."/>
            <person name="Riley R."/>
            <person name="Barry K."/>
            <person name="Blanchette R.A."/>
            <person name="Henrissat B."/>
            <person name="Martinez A.T."/>
            <person name="Otillar R."/>
            <person name="Spatafora J.W."/>
            <person name="Yadav J.S."/>
            <person name="Aerts A."/>
            <person name="Benoit I."/>
            <person name="Boyd A."/>
            <person name="Carlson A."/>
            <person name="Copeland A."/>
            <person name="Coutinho P.M."/>
            <person name="de Vries R.P."/>
            <person name="Ferreira P."/>
            <person name="Findley K."/>
            <person name="Foster B."/>
            <person name="Gaskell J."/>
            <person name="Glotzer D."/>
            <person name="Gorecki P."/>
            <person name="Heitman J."/>
            <person name="Hesse C."/>
            <person name="Hori C."/>
            <person name="Igarashi K."/>
            <person name="Jurgens J.A."/>
            <person name="Kallen N."/>
            <person name="Kersten P."/>
            <person name="Kohler A."/>
            <person name="Kuees U."/>
            <person name="Kumar T.K.A."/>
            <person name="Kuo A."/>
            <person name="LaButti K."/>
            <person name="Larrondo L.F."/>
            <person name="Lindquist E."/>
            <person name="Ling A."/>
            <person name="Lombard V."/>
            <person name="Lucas S."/>
            <person name="Lundell T."/>
            <person name="Martin R."/>
            <person name="McLaughlin D.J."/>
            <person name="Morgenstern I."/>
            <person name="Morin E."/>
            <person name="Murat C."/>
            <person name="Nagy L.G."/>
            <person name="Nolan M."/>
            <person name="Ohm R.A."/>
            <person name="Patyshakuliyeva A."/>
            <person name="Rokas A."/>
            <person name="Ruiz-Duenas F.J."/>
            <person name="Sabat G."/>
            <person name="Salamov A."/>
            <person name="Samejima M."/>
            <person name="Schmutz J."/>
            <person name="Slot J.C."/>
            <person name="St John F."/>
            <person name="Stenlid J."/>
            <person name="Sun H."/>
            <person name="Sun S."/>
            <person name="Syed K."/>
            <person name="Tsang A."/>
            <person name="Wiebenga A."/>
            <person name="Young D."/>
            <person name="Pisabarro A."/>
            <person name="Eastwood D.C."/>
            <person name="Martin F."/>
            <person name="Cullen D."/>
            <person name="Grigoriev I.V."/>
            <person name="Hibbett D.S."/>
        </authorList>
    </citation>
    <scope>NUCLEOTIDE SEQUENCE</scope>
    <source>
        <strain evidence="3">FP-58527</strain>
    </source>
</reference>
<evidence type="ECO:0000313" key="3">
    <source>
        <dbReference type="Proteomes" id="UP000015241"/>
    </source>
</evidence>
<dbReference type="EMBL" id="KE504192">
    <property type="protein sequence ID" value="EPS96225.1"/>
    <property type="molecule type" value="Genomic_DNA"/>
</dbReference>
<keyword evidence="3" id="KW-1185">Reference proteome</keyword>
<accession>S8F3A4</accession>
<dbReference type="Proteomes" id="UP000015241">
    <property type="component" value="Unassembled WGS sequence"/>
</dbReference>